<name>A0A917M9H0_9BACT</name>
<evidence type="ECO:0000313" key="1">
    <source>
        <dbReference type="EMBL" id="GGG85977.1"/>
    </source>
</evidence>
<sequence>MRDYDLCPLQYLELWSIFHNQRLSGHTMEHLGSTTTAECDHQLHAQPIAGFGNQAKYYRITL</sequence>
<dbReference type="AlphaFoldDB" id="A0A917M9H0"/>
<dbReference type="Proteomes" id="UP000647241">
    <property type="component" value="Unassembled WGS sequence"/>
</dbReference>
<gene>
    <name evidence="1" type="ORF">GCM10011585_32360</name>
</gene>
<proteinExistence type="predicted"/>
<comment type="caution">
    <text evidence="1">The sequence shown here is derived from an EMBL/GenBank/DDBJ whole genome shotgun (WGS) entry which is preliminary data.</text>
</comment>
<dbReference type="EMBL" id="BMGT01000003">
    <property type="protein sequence ID" value="GGG85977.1"/>
    <property type="molecule type" value="Genomic_DNA"/>
</dbReference>
<evidence type="ECO:0000313" key="2">
    <source>
        <dbReference type="Proteomes" id="UP000647241"/>
    </source>
</evidence>
<reference evidence="1" key="2">
    <citation type="submission" date="2020-09" db="EMBL/GenBank/DDBJ databases">
        <authorList>
            <person name="Sun Q."/>
            <person name="Zhou Y."/>
        </authorList>
    </citation>
    <scope>NUCLEOTIDE SEQUENCE</scope>
    <source>
        <strain evidence="1">CGMCC 1.12997</strain>
    </source>
</reference>
<organism evidence="1 2">
    <name type="scientific">Edaphobacter dinghuensis</name>
    <dbReference type="NCBI Taxonomy" id="1560005"/>
    <lineage>
        <taxon>Bacteria</taxon>
        <taxon>Pseudomonadati</taxon>
        <taxon>Acidobacteriota</taxon>
        <taxon>Terriglobia</taxon>
        <taxon>Terriglobales</taxon>
        <taxon>Acidobacteriaceae</taxon>
        <taxon>Edaphobacter</taxon>
    </lineage>
</organism>
<keyword evidence="2" id="KW-1185">Reference proteome</keyword>
<accession>A0A917M9H0</accession>
<protein>
    <submittedName>
        <fullName evidence="1">Uncharacterized protein</fullName>
    </submittedName>
</protein>
<reference evidence="1" key="1">
    <citation type="journal article" date="2014" name="Int. J. Syst. Evol. Microbiol.">
        <title>Complete genome sequence of Corynebacterium casei LMG S-19264T (=DSM 44701T), isolated from a smear-ripened cheese.</title>
        <authorList>
            <consortium name="US DOE Joint Genome Institute (JGI-PGF)"/>
            <person name="Walter F."/>
            <person name="Albersmeier A."/>
            <person name="Kalinowski J."/>
            <person name="Ruckert C."/>
        </authorList>
    </citation>
    <scope>NUCLEOTIDE SEQUENCE</scope>
    <source>
        <strain evidence="1">CGMCC 1.12997</strain>
    </source>
</reference>